<evidence type="ECO:0000256" key="4">
    <source>
        <dbReference type="ARBA" id="ARBA00022741"/>
    </source>
</evidence>
<evidence type="ECO:0000313" key="11">
    <source>
        <dbReference type="Proteomes" id="UP000507470"/>
    </source>
</evidence>
<sequence length="553" mass="64316">MQTNRIYMEAIKSGKDVRRYVRINVIGENGAGKSSLIRRLLGQDIDAVRRTDGIDIINNIQIRTSDGEWIVNKDVTEMKSADFVECGLWNFAGHKDYYATHQNFLTPHVIYLLVSDISKDSTFTYYDHDDEGFDSIGNHVDFWFDSINSLCRDSTGYKLNPPIIMVCTHSDKYESSEKLKARECEYKDNFDRNIRFHKKGGHMRRDLHFISNTKSDEKDIQALKEDISKLADSMDYFAVALPTKWIQLELKLSNLKNSNTNILPFEEIRKRAQEILPDEKELLSFLNYQHTIRNILFFEDIRDYIILNPNWLVKCFGCLVFNERYNERSDKTSSPTERYQMKNTGELTDEIIDLMFEKDPDIASGQYKTYILAVMERFGMIVKLQRKASDNDGCQISKSYFMPSLIKKQLISVKTIKKICRTIACNASPWLTLEFEFLSLSYANHILFDYLREYTIWERDSVDVATYHSVLMDLCEKIEELGGQLKQNINYQIKAKCSNGDYSKMSGRISLEELTEACEVGQYLCGEHSCMHKTDEMKKTWISLDNTTNAISY</sequence>
<proteinExistence type="predicted"/>
<comment type="catalytic activity">
    <reaction evidence="7">
        <text>L-threonyl-[protein] + ATP = O-phospho-L-threonyl-[protein] + ADP + H(+)</text>
        <dbReference type="Rhea" id="RHEA:46608"/>
        <dbReference type="Rhea" id="RHEA-COMP:11060"/>
        <dbReference type="Rhea" id="RHEA-COMP:11605"/>
        <dbReference type="ChEBI" id="CHEBI:15378"/>
        <dbReference type="ChEBI" id="CHEBI:30013"/>
        <dbReference type="ChEBI" id="CHEBI:30616"/>
        <dbReference type="ChEBI" id="CHEBI:61977"/>
        <dbReference type="ChEBI" id="CHEBI:456216"/>
        <dbReference type="EC" id="2.7.11.1"/>
    </reaction>
</comment>
<keyword evidence="11" id="KW-1185">Reference proteome</keyword>
<dbReference type="Pfam" id="PF08477">
    <property type="entry name" value="Roc"/>
    <property type="match status" value="1"/>
</dbReference>
<dbReference type="OrthoDB" id="6114177at2759"/>
<dbReference type="Gene3D" id="3.40.50.300">
    <property type="entry name" value="P-loop containing nucleotide triphosphate hydrolases"/>
    <property type="match status" value="1"/>
</dbReference>
<dbReference type="GO" id="GO:0005524">
    <property type="term" value="F:ATP binding"/>
    <property type="evidence" value="ECO:0007669"/>
    <property type="project" value="UniProtKB-KW"/>
</dbReference>
<dbReference type="InterPro" id="IPR036388">
    <property type="entry name" value="WH-like_DNA-bd_sf"/>
</dbReference>
<dbReference type="Gene3D" id="3.30.70.1390">
    <property type="entry name" value="ROC domain from the Parkinson's disease-associated leucine-rich repeat kinase 2"/>
    <property type="match status" value="1"/>
</dbReference>
<dbReference type="PANTHER" id="PTHR12449:SF18">
    <property type="entry name" value="DEATH DOMAIN-CONTAINING PROTEIN"/>
    <property type="match status" value="1"/>
</dbReference>
<dbReference type="EMBL" id="CACVKT020008819">
    <property type="protein sequence ID" value="CAC5417810.1"/>
    <property type="molecule type" value="Genomic_DNA"/>
</dbReference>
<dbReference type="GO" id="GO:0016301">
    <property type="term" value="F:kinase activity"/>
    <property type="evidence" value="ECO:0007669"/>
    <property type="project" value="UniProtKB-KW"/>
</dbReference>
<keyword evidence="6" id="KW-0067">ATP-binding</keyword>
<protein>
    <recommendedName>
        <fullName evidence="1">non-specific serine/threonine protein kinase</fullName>
        <ecNumber evidence="1">2.7.11.1</ecNumber>
    </recommendedName>
</protein>
<keyword evidence="5" id="KW-0418">Kinase</keyword>
<evidence type="ECO:0000256" key="1">
    <source>
        <dbReference type="ARBA" id="ARBA00012513"/>
    </source>
</evidence>
<evidence type="ECO:0000256" key="2">
    <source>
        <dbReference type="ARBA" id="ARBA00022679"/>
    </source>
</evidence>
<dbReference type="Pfam" id="PF16095">
    <property type="entry name" value="COR-A"/>
    <property type="match status" value="1"/>
</dbReference>
<name>A0A6J8EBH0_MYTCO</name>
<organism evidence="10 11">
    <name type="scientific">Mytilus coruscus</name>
    <name type="common">Sea mussel</name>
    <dbReference type="NCBI Taxonomy" id="42192"/>
    <lineage>
        <taxon>Eukaryota</taxon>
        <taxon>Metazoa</taxon>
        <taxon>Spiralia</taxon>
        <taxon>Lophotrochozoa</taxon>
        <taxon>Mollusca</taxon>
        <taxon>Bivalvia</taxon>
        <taxon>Autobranchia</taxon>
        <taxon>Pteriomorphia</taxon>
        <taxon>Mytilida</taxon>
        <taxon>Mytiloidea</taxon>
        <taxon>Mytilidae</taxon>
        <taxon>Mytilinae</taxon>
        <taxon>Mytilus</taxon>
    </lineage>
</organism>
<keyword evidence="4" id="KW-0547">Nucleotide-binding</keyword>
<dbReference type="InterPro" id="IPR020859">
    <property type="entry name" value="ROC"/>
</dbReference>
<gene>
    <name evidence="10" type="ORF">MCOR_50293</name>
</gene>
<comment type="catalytic activity">
    <reaction evidence="8">
        <text>L-seryl-[protein] + ATP = O-phospho-L-seryl-[protein] + ADP + H(+)</text>
        <dbReference type="Rhea" id="RHEA:17989"/>
        <dbReference type="Rhea" id="RHEA-COMP:9863"/>
        <dbReference type="Rhea" id="RHEA-COMP:11604"/>
        <dbReference type="ChEBI" id="CHEBI:15378"/>
        <dbReference type="ChEBI" id="CHEBI:29999"/>
        <dbReference type="ChEBI" id="CHEBI:30616"/>
        <dbReference type="ChEBI" id="CHEBI:83421"/>
        <dbReference type="ChEBI" id="CHEBI:456216"/>
        <dbReference type="EC" id="2.7.11.1"/>
    </reaction>
</comment>
<dbReference type="Gene3D" id="1.10.10.10">
    <property type="entry name" value="Winged helix-like DNA-binding domain superfamily/Winged helix DNA-binding domain"/>
    <property type="match status" value="1"/>
</dbReference>
<evidence type="ECO:0000256" key="8">
    <source>
        <dbReference type="ARBA" id="ARBA00048679"/>
    </source>
</evidence>
<reference evidence="10 11" key="1">
    <citation type="submission" date="2020-06" db="EMBL/GenBank/DDBJ databases">
        <authorList>
            <person name="Li R."/>
            <person name="Bekaert M."/>
        </authorList>
    </citation>
    <scope>NUCLEOTIDE SEQUENCE [LARGE SCALE GENOMIC DNA]</scope>
    <source>
        <strain evidence="11">wild</strain>
    </source>
</reference>
<evidence type="ECO:0000256" key="6">
    <source>
        <dbReference type="ARBA" id="ARBA00022840"/>
    </source>
</evidence>
<accession>A0A6J8EBH0</accession>
<evidence type="ECO:0000313" key="10">
    <source>
        <dbReference type="EMBL" id="CAC5417810.1"/>
    </source>
</evidence>
<dbReference type="SUPFAM" id="SSF52540">
    <property type="entry name" value="P-loop containing nucleoside triphosphate hydrolases"/>
    <property type="match status" value="1"/>
</dbReference>
<dbReference type="AlphaFoldDB" id="A0A6J8EBH0"/>
<evidence type="ECO:0000256" key="5">
    <source>
        <dbReference type="ARBA" id="ARBA00022777"/>
    </source>
</evidence>
<feature type="domain" description="Roc" evidence="9">
    <location>
        <begin position="14"/>
        <end position="234"/>
    </location>
</feature>
<dbReference type="PROSITE" id="PS51424">
    <property type="entry name" value="ROC"/>
    <property type="match status" value="1"/>
</dbReference>
<dbReference type="InterPro" id="IPR039788">
    <property type="entry name" value="NOL4/NOL4L"/>
</dbReference>
<keyword evidence="2" id="KW-0808">Transferase</keyword>
<dbReference type="PANTHER" id="PTHR12449">
    <property type="entry name" value="DEATH DOMAIN-CONTAINING PROTEIN"/>
    <property type="match status" value="1"/>
</dbReference>
<evidence type="ECO:0000256" key="7">
    <source>
        <dbReference type="ARBA" id="ARBA00047899"/>
    </source>
</evidence>
<evidence type="ECO:0000256" key="3">
    <source>
        <dbReference type="ARBA" id="ARBA00022737"/>
    </source>
</evidence>
<keyword evidence="3" id="KW-0677">Repeat</keyword>
<dbReference type="InterPro" id="IPR027417">
    <property type="entry name" value="P-loop_NTPase"/>
</dbReference>
<dbReference type="InterPro" id="IPR032171">
    <property type="entry name" value="COR-A"/>
</dbReference>
<dbReference type="EC" id="2.7.11.1" evidence="1"/>
<evidence type="ECO:0000259" key="9">
    <source>
        <dbReference type="PROSITE" id="PS51424"/>
    </source>
</evidence>
<dbReference type="Proteomes" id="UP000507470">
    <property type="component" value="Unassembled WGS sequence"/>
</dbReference>